<organism evidence="4 5">
    <name type="scientific">Streptococcus pseudoporcinus</name>
    <dbReference type="NCBI Taxonomy" id="361101"/>
    <lineage>
        <taxon>Bacteria</taxon>
        <taxon>Bacillati</taxon>
        <taxon>Bacillota</taxon>
        <taxon>Bacilli</taxon>
        <taxon>Lactobacillales</taxon>
        <taxon>Streptococcaceae</taxon>
        <taxon>Streptococcus</taxon>
    </lineage>
</organism>
<dbReference type="InterPro" id="IPR002901">
    <property type="entry name" value="MGlyc_endo_b_GlcNAc-like_dom"/>
</dbReference>
<feature type="region of interest" description="Disordered" evidence="2">
    <location>
        <begin position="608"/>
        <end position="629"/>
    </location>
</feature>
<dbReference type="RefSeq" id="WP_138067985.1">
    <property type="nucleotide sequence ID" value="NZ_LR594035.1"/>
</dbReference>
<dbReference type="EMBL" id="LR594035">
    <property type="protein sequence ID" value="VTS14191.1"/>
    <property type="molecule type" value="Genomic_DNA"/>
</dbReference>
<dbReference type="Gene3D" id="1.10.530.10">
    <property type="match status" value="1"/>
</dbReference>
<dbReference type="Proteomes" id="UP000304914">
    <property type="component" value="Chromosome"/>
</dbReference>
<proteinExistence type="inferred from homology"/>
<comment type="similarity">
    <text evidence="1">Belongs to the glycosyl hydrolase 73 family.</text>
</comment>
<dbReference type="PROSITE" id="PS50911">
    <property type="entry name" value="CHAP"/>
    <property type="match status" value="1"/>
</dbReference>
<name>A0A4U9XP08_9STRE</name>
<protein>
    <submittedName>
        <fullName evidence="4">Phage protein</fullName>
    </submittedName>
</protein>
<evidence type="ECO:0000313" key="5">
    <source>
        <dbReference type="Proteomes" id="UP000304914"/>
    </source>
</evidence>
<dbReference type="SMART" id="SM00047">
    <property type="entry name" value="LYZ2"/>
    <property type="match status" value="1"/>
</dbReference>
<gene>
    <name evidence="4" type="ORF">NCTC5385_00328</name>
</gene>
<reference evidence="4 5" key="1">
    <citation type="submission" date="2019-05" db="EMBL/GenBank/DDBJ databases">
        <authorList>
            <consortium name="Pathogen Informatics"/>
        </authorList>
    </citation>
    <scope>NUCLEOTIDE SEQUENCE [LARGE SCALE GENOMIC DNA]</scope>
    <source>
        <strain evidence="4 5">NCTC5385</strain>
    </source>
</reference>
<evidence type="ECO:0000256" key="1">
    <source>
        <dbReference type="ARBA" id="ARBA00010266"/>
    </source>
</evidence>
<accession>A0A4U9XP08</accession>
<dbReference type="Pfam" id="PF01832">
    <property type="entry name" value="Glucosaminidase"/>
    <property type="match status" value="1"/>
</dbReference>
<sequence length="1481" mass="162382">MEIIIHNAKLQKVAFIDDELQDTLSFYNDKWSRYLSTASSTFQFTVFKKDIKSDTVKNKAYRTLNERSFVSFEYHKKTYLFTVIKTIEKEFEIEVFGENLNLELINEMAAPYKATTEMSFVDYCNKFFLLKGGAITIGRNDIGDRARTLEWTGTDTKLKRLLSIANKFDAEIEFEVHLKNDSSIKSFVMNVYKRNDGKKIQGVGKRRDDVILYYGDNIDGVTRTIDKSNIFNMITPVGKATVDVTVTKPNPKYIAPNLGTVVYSGGSLSNGGRTISKDLVNEILNLCVQHKLLPSGVFSQLYLESWWGNSPVARADNNWGGLTWTGNGNRPSGVKVTQGTARPANEGGYYMHFANLSDYFKDYTYLLAEQGIYKVKGANNIDSYTKGLFRVGGATYDYAAAGYAHYAPLMRSIRAGINGASNGAMDTLDNQFKTAGTVGTAPVSQVATKTKSVLEALTAKKGQLIGSGQCYAVSAWYAQSIGGPGLGGGVTGLRGLIGAGAAASQIGEDYNWSQFGWKVVRPSEVKHLIPGSIANIRANVGGPVFTGGWGHTVVIKSLSGDTLTVLEQNFAGHQYVEERTYSASAYLSIIQTLCYPPEVVQGKRVDGTEQAPAQNGGNNEPQTTSETQQKEVITRIPDDLYREWKNEDGVVEFYLKNGSIYAPISKDLYPSVFSGEEVTDNWIKKSVEYETIDVEKLISYSLEELKKNCYPSVTYEIDGYVDDLELGDTIQINDEEFPDGLFLEARVTEQHISFTEPSQNKTVFDNFKALENKVSESLRNRSEELLEQAKPYELRLLTDNGTQFRNSTGLSVLTAELWKSNKKYDATFQFRNGDTLLASGLQYTVDGSKIEADKPFLVSIDAFIGNDLVATRQITFNNVNDGAVGPQGPKGEDGIAGKDGVGVKSTVITYGLSANESTQPTTWTSTVPTLVKGQYLWTKTVWTYSDSTNETGYTKTYIAKDGNNGSDGIAGKDGVGIKTTTITYQASSSGITPPTGTWTSQVPSVPNGHFLWTRTVWTYTDNTSETGYSVAKMGETGPQGPVGADGKSSYTHIAYATNSTGTSGFSVSDNVGKTYIGMYVDQIATDSTDPSKYKWNLIKGSDGAQGIAGPPGADGKTPYWHTAYANSVDGKTDFSLTDSSNKRFIGQYTDYTQADSTDPTKYKWVDMTANVKVGGVNLLKGTSSEWKNVGVSQYAGFIKTLTPTDLPNLKVGDFLAFSFDVNTSSNKKLRARLSFSGANKHYFSNDYVMSGTGRVSVTGQVPAGWTDLILYVDANLTATTITTITTEQYKRAKLELGNVATDYSEAPEDTQLKIDSKSDQALTQAQQNALSEQLAIAKAELQAKASIDTLNQWITSYQNYVTSNNADSQQAKADLIAWSQKVEALGTQMGEVKETKIFMDRYFSQSSEGLVIGQTDGTSNILIKEDRISMFSSGNEVMYISQGVLNINNGIFALSIQLGRFREEQYAGNKDINVIRYVGGV</sequence>
<feature type="compositionally biased region" description="Polar residues" evidence="2">
    <location>
        <begin position="611"/>
        <end position="627"/>
    </location>
</feature>
<feature type="domain" description="Peptidase C51" evidence="3">
    <location>
        <begin position="445"/>
        <end position="597"/>
    </location>
</feature>
<dbReference type="GO" id="GO:0004040">
    <property type="term" value="F:amidase activity"/>
    <property type="evidence" value="ECO:0007669"/>
    <property type="project" value="InterPro"/>
</dbReference>
<dbReference type="Gene3D" id="3.90.1720.60">
    <property type="match status" value="1"/>
</dbReference>
<evidence type="ECO:0000256" key="2">
    <source>
        <dbReference type="SAM" id="MobiDB-lite"/>
    </source>
</evidence>
<dbReference type="InterPro" id="IPR007921">
    <property type="entry name" value="CHAP_dom"/>
</dbReference>
<evidence type="ECO:0000313" key="4">
    <source>
        <dbReference type="EMBL" id="VTS14191.1"/>
    </source>
</evidence>
<evidence type="ECO:0000259" key="3">
    <source>
        <dbReference type="PROSITE" id="PS50911"/>
    </source>
</evidence>